<name>A0A9N9TKK6_PHYSR</name>
<organism evidence="2 3">
    <name type="scientific">Phyllotreta striolata</name>
    <name type="common">Striped flea beetle</name>
    <name type="synonym">Crioceris striolata</name>
    <dbReference type="NCBI Taxonomy" id="444603"/>
    <lineage>
        <taxon>Eukaryota</taxon>
        <taxon>Metazoa</taxon>
        <taxon>Ecdysozoa</taxon>
        <taxon>Arthropoda</taxon>
        <taxon>Hexapoda</taxon>
        <taxon>Insecta</taxon>
        <taxon>Pterygota</taxon>
        <taxon>Neoptera</taxon>
        <taxon>Endopterygota</taxon>
        <taxon>Coleoptera</taxon>
        <taxon>Polyphaga</taxon>
        <taxon>Cucujiformia</taxon>
        <taxon>Chrysomeloidea</taxon>
        <taxon>Chrysomelidae</taxon>
        <taxon>Galerucinae</taxon>
        <taxon>Alticini</taxon>
        <taxon>Phyllotreta</taxon>
    </lineage>
</organism>
<evidence type="ECO:0000313" key="3">
    <source>
        <dbReference type="Proteomes" id="UP001153712"/>
    </source>
</evidence>
<reference evidence="2" key="1">
    <citation type="submission" date="2022-01" db="EMBL/GenBank/DDBJ databases">
        <authorList>
            <person name="King R."/>
        </authorList>
    </citation>
    <scope>NUCLEOTIDE SEQUENCE</scope>
</reference>
<dbReference type="InterPro" id="IPR003599">
    <property type="entry name" value="Ig_sub"/>
</dbReference>
<dbReference type="PROSITE" id="PS50835">
    <property type="entry name" value="IG_LIKE"/>
    <property type="match status" value="2"/>
</dbReference>
<dbReference type="InterPro" id="IPR007110">
    <property type="entry name" value="Ig-like_dom"/>
</dbReference>
<dbReference type="PANTHER" id="PTHR21261:SF17">
    <property type="entry name" value="BEAT VI"/>
    <property type="match status" value="1"/>
</dbReference>
<dbReference type="InterPro" id="IPR036179">
    <property type="entry name" value="Ig-like_dom_sf"/>
</dbReference>
<gene>
    <name evidence="2" type="ORF">PHYEVI_LOCUS4021</name>
</gene>
<feature type="domain" description="Ig-like" evidence="1">
    <location>
        <begin position="139"/>
        <end position="242"/>
    </location>
</feature>
<dbReference type="FunFam" id="2.60.40.10:FF:000437">
    <property type="entry name" value="Beat-IIIc, isoform A"/>
    <property type="match status" value="1"/>
</dbReference>
<dbReference type="SUPFAM" id="SSF48726">
    <property type="entry name" value="Immunoglobulin"/>
    <property type="match status" value="1"/>
</dbReference>
<feature type="domain" description="Ig-like" evidence="1">
    <location>
        <begin position="38"/>
        <end position="127"/>
    </location>
</feature>
<protein>
    <recommendedName>
        <fullName evidence="1">Ig-like domain-containing protein</fullName>
    </recommendedName>
</protein>
<accession>A0A9N9TKK6</accession>
<evidence type="ECO:0000259" key="1">
    <source>
        <dbReference type="PROSITE" id="PS50835"/>
    </source>
</evidence>
<sequence>MRIMRSVLFGAIFEFFIFGCWSLKNTRIIVPEAVRIDDDVTLTCQYDLESAQLYSIKWYRNDEEFYRFVPKEAPPAQQFNVQYVNVNLTASDSSRVTLTSVKRATSGQYKCEVSADAPLFHTEIETAALLVAEVPLDGPVLKIDVHKLAPGAHLRANCTTPGSHPPMNVTWSINDRPIRNGVDSYRASIDKSIYRFDSLPGLDTVRSTIHLKTAPDSFHNGKLTLRCTANLFDLYESSKEIDVLEDAPQLALVIDGSNDQRNHGFREGNSVVGAMGMLLLLVVLG</sequence>
<dbReference type="OrthoDB" id="6351205at2759"/>
<dbReference type="EMBL" id="OU900107">
    <property type="protein sequence ID" value="CAG9857618.1"/>
    <property type="molecule type" value="Genomic_DNA"/>
</dbReference>
<dbReference type="InterPro" id="IPR013783">
    <property type="entry name" value="Ig-like_fold"/>
</dbReference>
<keyword evidence="3" id="KW-1185">Reference proteome</keyword>
<dbReference type="PANTHER" id="PTHR21261">
    <property type="entry name" value="BEAT PROTEIN"/>
    <property type="match status" value="1"/>
</dbReference>
<dbReference type="Proteomes" id="UP001153712">
    <property type="component" value="Chromosome 14"/>
</dbReference>
<dbReference type="SMART" id="SM00409">
    <property type="entry name" value="IG"/>
    <property type="match status" value="1"/>
</dbReference>
<dbReference type="Gene3D" id="2.60.40.10">
    <property type="entry name" value="Immunoglobulins"/>
    <property type="match status" value="2"/>
</dbReference>
<dbReference type="Pfam" id="PF13927">
    <property type="entry name" value="Ig_3"/>
    <property type="match status" value="1"/>
</dbReference>
<proteinExistence type="predicted"/>
<evidence type="ECO:0000313" key="2">
    <source>
        <dbReference type="EMBL" id="CAG9857618.1"/>
    </source>
</evidence>
<dbReference type="AlphaFoldDB" id="A0A9N9TKK6"/>